<keyword evidence="2" id="KW-0539">Nucleus</keyword>
<evidence type="ECO:0000313" key="4">
    <source>
        <dbReference type="EMBL" id="KAK1119872.1"/>
    </source>
</evidence>
<evidence type="ECO:0000313" key="5">
    <source>
        <dbReference type="Proteomes" id="UP001177670"/>
    </source>
</evidence>
<dbReference type="PANTHER" id="PTHR23110:SF94">
    <property type="entry name" value="ZINC FINGER PROTEIN CHINMO"/>
    <property type="match status" value="1"/>
</dbReference>
<evidence type="ECO:0000256" key="2">
    <source>
        <dbReference type="ARBA" id="ARBA00023242"/>
    </source>
</evidence>
<keyword evidence="5" id="KW-1185">Reference proteome</keyword>
<comment type="caution">
    <text evidence="4">The sequence shown here is derived from an EMBL/GenBank/DDBJ whole genome shotgun (WGS) entry which is preliminary data.</text>
</comment>
<sequence length="251" mass="28049">MVRDHRCITGATLEAVSCGRGNDIAGRTVVGHERDQEGKYLLEGGRDRGGEGHGVGPRGGIMDSQQFCLKWNSFGSNLATAFSNLFKSESLSDVTLFCEATRYEFSLARATISEWYPPYGPVPSEPPLLTLSLESSQSRVTRACPDFTKTASAWWNSSFGTKGEREEKFPLPPASALLREEFSRRPWRSTRRGRWAKVDEKPRSLRFSPLRFDAERENREEGAKLDALSPGECGLSVREAREGEKRNVKGR</sequence>
<dbReference type="PANTHER" id="PTHR23110">
    <property type="entry name" value="BTB DOMAIN TRANSCRIPTION FACTOR"/>
    <property type="match status" value="1"/>
</dbReference>
<accession>A0AA40FJ89</accession>
<dbReference type="GO" id="GO:0005634">
    <property type="term" value="C:nucleus"/>
    <property type="evidence" value="ECO:0007669"/>
    <property type="project" value="UniProtKB-SubCell"/>
</dbReference>
<name>A0AA40FJ89_9HYME</name>
<feature type="compositionally biased region" description="Basic and acidic residues" evidence="3">
    <location>
        <begin position="212"/>
        <end position="224"/>
    </location>
</feature>
<evidence type="ECO:0000256" key="3">
    <source>
        <dbReference type="SAM" id="MobiDB-lite"/>
    </source>
</evidence>
<gene>
    <name evidence="4" type="ORF">K0M31_012949</name>
</gene>
<organism evidence="4 5">
    <name type="scientific">Melipona bicolor</name>
    <dbReference type="NCBI Taxonomy" id="60889"/>
    <lineage>
        <taxon>Eukaryota</taxon>
        <taxon>Metazoa</taxon>
        <taxon>Ecdysozoa</taxon>
        <taxon>Arthropoda</taxon>
        <taxon>Hexapoda</taxon>
        <taxon>Insecta</taxon>
        <taxon>Pterygota</taxon>
        <taxon>Neoptera</taxon>
        <taxon>Endopterygota</taxon>
        <taxon>Hymenoptera</taxon>
        <taxon>Apocrita</taxon>
        <taxon>Aculeata</taxon>
        <taxon>Apoidea</taxon>
        <taxon>Anthophila</taxon>
        <taxon>Apidae</taxon>
        <taxon>Melipona</taxon>
    </lineage>
</organism>
<evidence type="ECO:0000256" key="1">
    <source>
        <dbReference type="ARBA" id="ARBA00004123"/>
    </source>
</evidence>
<protein>
    <submittedName>
        <fullName evidence="4">Uncharacterized protein</fullName>
    </submittedName>
</protein>
<comment type="subcellular location">
    <subcellularLocation>
        <location evidence="1">Nucleus</location>
    </subcellularLocation>
</comment>
<proteinExistence type="predicted"/>
<feature type="compositionally biased region" description="Basic and acidic residues" evidence="3">
    <location>
        <begin position="238"/>
        <end position="251"/>
    </location>
</feature>
<dbReference type="EMBL" id="JAHYIQ010000034">
    <property type="protein sequence ID" value="KAK1119872.1"/>
    <property type="molecule type" value="Genomic_DNA"/>
</dbReference>
<dbReference type="GO" id="GO:0006357">
    <property type="term" value="P:regulation of transcription by RNA polymerase II"/>
    <property type="evidence" value="ECO:0007669"/>
    <property type="project" value="TreeGrafter"/>
</dbReference>
<dbReference type="AlphaFoldDB" id="A0AA40FJ89"/>
<feature type="region of interest" description="Disordered" evidence="3">
    <location>
        <begin position="209"/>
        <end position="251"/>
    </location>
</feature>
<dbReference type="Proteomes" id="UP001177670">
    <property type="component" value="Unassembled WGS sequence"/>
</dbReference>
<dbReference type="InterPro" id="IPR051095">
    <property type="entry name" value="Dros_DevTransReg"/>
</dbReference>
<reference evidence="4" key="1">
    <citation type="submission" date="2021-10" db="EMBL/GenBank/DDBJ databases">
        <title>Melipona bicolor Genome sequencing and assembly.</title>
        <authorList>
            <person name="Araujo N.S."/>
            <person name="Arias M.C."/>
        </authorList>
    </citation>
    <scope>NUCLEOTIDE SEQUENCE</scope>
    <source>
        <strain evidence="4">USP_2M_L1-L4_2017</strain>
        <tissue evidence="4">Whole body</tissue>
    </source>
</reference>